<dbReference type="Pfam" id="PF03807">
    <property type="entry name" value="F420_oxidored"/>
    <property type="match status" value="1"/>
</dbReference>
<accession>A0ABW0LL85</accession>
<dbReference type="PROSITE" id="PS00521">
    <property type="entry name" value="P5CR"/>
    <property type="match status" value="1"/>
</dbReference>
<reference evidence="5" key="1">
    <citation type="journal article" date="2019" name="Int. J. Syst. Evol. Microbiol.">
        <title>The Global Catalogue of Microorganisms (GCM) 10K type strain sequencing project: providing services to taxonomists for standard genome sequencing and annotation.</title>
        <authorList>
            <consortium name="The Broad Institute Genomics Platform"/>
            <consortium name="The Broad Institute Genome Sequencing Center for Infectious Disease"/>
            <person name="Wu L."/>
            <person name="Ma J."/>
        </authorList>
    </citation>
    <scope>NUCLEOTIDE SEQUENCE [LARGE SCALE GENOMIC DNA]</scope>
    <source>
        <strain evidence="5">CGMCC 1.12237</strain>
    </source>
</reference>
<dbReference type="InterPro" id="IPR028939">
    <property type="entry name" value="P5C_Rdtase_cat_N"/>
</dbReference>
<dbReference type="Gene3D" id="3.40.50.720">
    <property type="entry name" value="NAD(P)-binding Rossmann-like Domain"/>
    <property type="match status" value="1"/>
</dbReference>
<dbReference type="SUPFAM" id="SSF51735">
    <property type="entry name" value="NAD(P)-binding Rossmann-fold domains"/>
    <property type="match status" value="1"/>
</dbReference>
<dbReference type="Proteomes" id="UP001596147">
    <property type="component" value="Unassembled WGS sequence"/>
</dbReference>
<feature type="domain" description="Pyrroline-5-carboxylate reductase dimerisation" evidence="3">
    <location>
        <begin position="160"/>
        <end position="259"/>
    </location>
</feature>
<sequence length="273" mass="30419">MKIGIIGTGNMGTILSEALLDAKSVSPSDLIVINRTKAKAERLKDRYKDIVIANNIEELIVRSDLIFLCIKPADFYSLLLENKDFFNEEKCIVSITSPIQPDWLESLVNCSCARIIPSITNRAHSGVTLFTFGNRCSELWKNKLNTLFSAVSLPLEINEEITRVSSDIVSCGPAFFSYLTRRFIEAAVSETAIDEETATILSEQMLIGLGELLKKGYYSLPTLEEKVCVKGGITGEGINVLENEVGDMFEKLFQATHAKFNDEKSKLERDFNS</sequence>
<comment type="similarity">
    <text evidence="1">Belongs to the pyrroline-5-carboxylate reductase family.</text>
</comment>
<organism evidence="4 5">
    <name type="scientific">Lederbergia graminis</name>
    <dbReference type="NCBI Taxonomy" id="735518"/>
    <lineage>
        <taxon>Bacteria</taxon>
        <taxon>Bacillati</taxon>
        <taxon>Bacillota</taxon>
        <taxon>Bacilli</taxon>
        <taxon>Bacillales</taxon>
        <taxon>Bacillaceae</taxon>
        <taxon>Lederbergia</taxon>
    </lineage>
</organism>
<dbReference type="SUPFAM" id="SSF48179">
    <property type="entry name" value="6-phosphogluconate dehydrogenase C-terminal domain-like"/>
    <property type="match status" value="1"/>
</dbReference>
<name>A0ABW0LL85_9BACI</name>
<gene>
    <name evidence="4" type="primary">comER</name>
    <name evidence="4" type="ORF">ACFPM4_18220</name>
</gene>
<evidence type="ECO:0000259" key="2">
    <source>
        <dbReference type="Pfam" id="PF03807"/>
    </source>
</evidence>
<proteinExistence type="inferred from homology"/>
<dbReference type="PANTHER" id="PTHR11645:SF51">
    <property type="entry name" value="COME OPERON PROTEIN 4"/>
    <property type="match status" value="1"/>
</dbReference>
<dbReference type="InterPro" id="IPR029036">
    <property type="entry name" value="P5CR_dimer"/>
</dbReference>
<dbReference type="RefSeq" id="WP_382354989.1">
    <property type="nucleotide sequence ID" value="NZ_JBHSMC010000029.1"/>
</dbReference>
<protein>
    <submittedName>
        <fullName evidence="4">Late competence protein ComER</fullName>
    </submittedName>
</protein>
<feature type="domain" description="Pyrroline-5-carboxylate reductase catalytic N-terminal" evidence="2">
    <location>
        <begin position="2"/>
        <end position="97"/>
    </location>
</feature>
<dbReference type="Gene3D" id="1.10.3730.10">
    <property type="entry name" value="ProC C-terminal domain-like"/>
    <property type="match status" value="1"/>
</dbReference>
<evidence type="ECO:0000256" key="1">
    <source>
        <dbReference type="ARBA" id="ARBA00005525"/>
    </source>
</evidence>
<evidence type="ECO:0000313" key="4">
    <source>
        <dbReference type="EMBL" id="MFC5466664.1"/>
    </source>
</evidence>
<evidence type="ECO:0000313" key="5">
    <source>
        <dbReference type="Proteomes" id="UP001596147"/>
    </source>
</evidence>
<dbReference type="InterPro" id="IPR000304">
    <property type="entry name" value="Pyrroline-COOH_reductase"/>
</dbReference>
<dbReference type="PIRSF" id="PIRSF000193">
    <property type="entry name" value="Pyrrol-5-carb_rd"/>
    <property type="match status" value="1"/>
</dbReference>
<dbReference type="NCBIfam" id="NF005814">
    <property type="entry name" value="PRK07680.1"/>
    <property type="match status" value="1"/>
</dbReference>
<dbReference type="InterPro" id="IPR053790">
    <property type="entry name" value="P5CR-like_CS"/>
</dbReference>
<dbReference type="Pfam" id="PF14748">
    <property type="entry name" value="P5CR_dimer"/>
    <property type="match status" value="1"/>
</dbReference>
<dbReference type="InterPro" id="IPR008927">
    <property type="entry name" value="6-PGluconate_DH-like_C_sf"/>
</dbReference>
<dbReference type="EMBL" id="JBHSMC010000029">
    <property type="protein sequence ID" value="MFC5466664.1"/>
    <property type="molecule type" value="Genomic_DNA"/>
</dbReference>
<evidence type="ECO:0000259" key="3">
    <source>
        <dbReference type="Pfam" id="PF14748"/>
    </source>
</evidence>
<dbReference type="InterPro" id="IPR036291">
    <property type="entry name" value="NAD(P)-bd_dom_sf"/>
</dbReference>
<keyword evidence="5" id="KW-1185">Reference proteome</keyword>
<comment type="caution">
    <text evidence="4">The sequence shown here is derived from an EMBL/GenBank/DDBJ whole genome shotgun (WGS) entry which is preliminary data.</text>
</comment>
<dbReference type="PANTHER" id="PTHR11645">
    <property type="entry name" value="PYRROLINE-5-CARBOXYLATE REDUCTASE"/>
    <property type="match status" value="1"/>
</dbReference>